<dbReference type="InterPro" id="IPR036259">
    <property type="entry name" value="MFS_trans_sf"/>
</dbReference>
<dbReference type="InterPro" id="IPR004752">
    <property type="entry name" value="AmpG_permease/AT-1"/>
</dbReference>
<feature type="transmembrane region" description="Helical" evidence="6">
    <location>
        <begin position="56"/>
        <end position="72"/>
    </location>
</feature>
<feature type="transmembrane region" description="Helical" evidence="6">
    <location>
        <begin position="123"/>
        <end position="143"/>
    </location>
</feature>
<feature type="transmembrane region" description="Helical" evidence="6">
    <location>
        <begin position="191"/>
        <end position="208"/>
    </location>
</feature>
<dbReference type="RefSeq" id="WP_369602087.1">
    <property type="nucleotide sequence ID" value="NZ_CP154858.1"/>
</dbReference>
<name>A0AB39UXQ5_9GAMM</name>
<evidence type="ECO:0000313" key="7">
    <source>
        <dbReference type="EMBL" id="XDT73087.1"/>
    </source>
</evidence>
<evidence type="ECO:0000256" key="2">
    <source>
        <dbReference type="ARBA" id="ARBA00022448"/>
    </source>
</evidence>
<dbReference type="EMBL" id="CP154858">
    <property type="protein sequence ID" value="XDT73087.1"/>
    <property type="molecule type" value="Genomic_DNA"/>
</dbReference>
<feature type="transmembrane region" description="Helical" evidence="6">
    <location>
        <begin position="93"/>
        <end position="111"/>
    </location>
</feature>
<accession>A0AB39UXQ5</accession>
<keyword evidence="5 6" id="KW-0472">Membrane</keyword>
<dbReference type="Gene3D" id="1.20.1250.20">
    <property type="entry name" value="MFS general substrate transporter like domains"/>
    <property type="match status" value="2"/>
</dbReference>
<dbReference type="SUPFAM" id="SSF103473">
    <property type="entry name" value="MFS general substrate transporter"/>
    <property type="match status" value="1"/>
</dbReference>
<evidence type="ECO:0000256" key="5">
    <source>
        <dbReference type="ARBA" id="ARBA00023136"/>
    </source>
</evidence>
<comment type="subcellular location">
    <subcellularLocation>
        <location evidence="1">Membrane</location>
        <topology evidence="1">Multi-pass membrane protein</topology>
    </subcellularLocation>
</comment>
<gene>
    <name evidence="7" type="ORF">AAIA72_03655</name>
</gene>
<feature type="transmembrane region" description="Helical" evidence="6">
    <location>
        <begin position="330"/>
        <end position="353"/>
    </location>
</feature>
<dbReference type="NCBIfam" id="TIGR00901">
    <property type="entry name" value="2A0125"/>
    <property type="match status" value="1"/>
</dbReference>
<feature type="transmembrane region" description="Helical" evidence="6">
    <location>
        <begin position="267"/>
        <end position="286"/>
    </location>
</feature>
<dbReference type="PANTHER" id="PTHR12778:SF10">
    <property type="entry name" value="MAJOR FACILITATOR SUPERFAMILY DOMAIN-CONTAINING PROTEIN 3"/>
    <property type="match status" value="1"/>
</dbReference>
<dbReference type="PANTHER" id="PTHR12778">
    <property type="entry name" value="SOLUTE CARRIER FAMILY 33 ACETYL-COA TRANSPORTER -RELATED"/>
    <property type="match status" value="1"/>
</dbReference>
<feature type="transmembrane region" description="Helical" evidence="6">
    <location>
        <begin position="155"/>
        <end position="179"/>
    </location>
</feature>
<feature type="transmembrane region" description="Helical" evidence="6">
    <location>
        <begin position="489"/>
        <end position="510"/>
    </location>
</feature>
<feature type="transmembrane region" description="Helical" evidence="6">
    <location>
        <begin position="397"/>
        <end position="417"/>
    </location>
</feature>
<dbReference type="AlphaFoldDB" id="A0AB39UXQ5"/>
<evidence type="ECO:0000256" key="4">
    <source>
        <dbReference type="ARBA" id="ARBA00022989"/>
    </source>
</evidence>
<evidence type="ECO:0000256" key="1">
    <source>
        <dbReference type="ARBA" id="ARBA00004141"/>
    </source>
</evidence>
<feature type="transmembrane region" description="Helical" evidence="6">
    <location>
        <begin position="373"/>
        <end position="390"/>
    </location>
</feature>
<feature type="transmembrane region" description="Helical" evidence="6">
    <location>
        <begin position="236"/>
        <end position="255"/>
    </location>
</feature>
<feature type="transmembrane region" description="Helical" evidence="6">
    <location>
        <begin position="457"/>
        <end position="477"/>
    </location>
</feature>
<proteinExistence type="predicted"/>
<dbReference type="GO" id="GO:0016020">
    <property type="term" value="C:membrane"/>
    <property type="evidence" value="ECO:0007669"/>
    <property type="project" value="UniProtKB-SubCell"/>
</dbReference>
<sequence length="528" mass="57384">MTDPFANLVNRTLWYRHWRSLLAVFVLGISSGFPWVMISSAMMVWLKSAGYSRTDIGFYGLVFLAFSINFLWSPLLDRLRLPWARWLGGRRSWILFMQAIIAGACLMMANAHPEEGLEAVKYLAFAIAAAGATQDIAIDAYRIQLVEAGDDRHMALLSAMATAGWWTGFSGLGAVPFLLVNTLPGGWATQYSLMGFAMLGLLLITCFLEKEKAAPPVASVDAAYLERARKIGPARLYGAALLFAAGFSGLVWLALGMPGTTTTPARAALTFVLVGVVFAISARLLFNTEAGNDTVGGRPAPGWPEIWVSRMLATFVEPVRDFFARNGVRLASAILLFIFLFKIGEAFLGRMSIIFYKDVGFTEEQIGLYSKLISWWVTIVFSLLGGWVSARFGLMRGLFAGGIAMSASNLMFAWLALAGPDVHLLAAAVVIDGFTSAWSTVAFVGFLSILCSKTFSAAQYAALASLGTLGRTFLASYSGWVVDLLGGNWPLFFVLTSVMVAPSLILLAFIRRALNRHLASLRDATETV</sequence>
<keyword evidence="4 6" id="KW-1133">Transmembrane helix</keyword>
<feature type="transmembrane region" description="Helical" evidence="6">
    <location>
        <begin position="21"/>
        <end position="44"/>
    </location>
</feature>
<feature type="transmembrane region" description="Helical" evidence="6">
    <location>
        <begin position="423"/>
        <end position="450"/>
    </location>
</feature>
<organism evidence="7">
    <name type="scientific">Thermohahella caldifontis</name>
    <dbReference type="NCBI Taxonomy" id="3142973"/>
    <lineage>
        <taxon>Bacteria</taxon>
        <taxon>Pseudomonadati</taxon>
        <taxon>Pseudomonadota</taxon>
        <taxon>Gammaproteobacteria</taxon>
        <taxon>Oceanospirillales</taxon>
        <taxon>Hahellaceae</taxon>
        <taxon>Thermohahella</taxon>
    </lineage>
</organism>
<protein>
    <submittedName>
        <fullName evidence="7">MFS transporter permease</fullName>
    </submittedName>
</protein>
<keyword evidence="3 6" id="KW-0812">Transmembrane</keyword>
<reference evidence="7" key="1">
    <citation type="submission" date="2024-05" db="EMBL/GenBank/DDBJ databases">
        <title>Genome sequencing of novel strain.</title>
        <authorList>
            <person name="Ganbat D."/>
            <person name="Ganbat S."/>
            <person name="Lee S.-J."/>
        </authorList>
    </citation>
    <scope>NUCLEOTIDE SEQUENCE</scope>
    <source>
        <strain evidence="7">SMD15-11</strain>
    </source>
</reference>
<dbReference type="KEGG" id="tcd:AAIA72_03655"/>
<evidence type="ECO:0000256" key="3">
    <source>
        <dbReference type="ARBA" id="ARBA00022692"/>
    </source>
</evidence>
<evidence type="ECO:0000256" key="6">
    <source>
        <dbReference type="SAM" id="Phobius"/>
    </source>
</evidence>
<keyword evidence="2" id="KW-0813">Transport</keyword>